<dbReference type="InterPro" id="IPR050706">
    <property type="entry name" value="Cyclic-di-GMP_PDE-like"/>
</dbReference>
<dbReference type="AlphaFoldDB" id="A0A7C9MMG0"/>
<dbReference type="Pfam" id="PF02378">
    <property type="entry name" value="PTS_EIIC"/>
    <property type="match status" value="1"/>
</dbReference>
<feature type="transmembrane region" description="Helical" evidence="8">
    <location>
        <begin position="143"/>
        <end position="160"/>
    </location>
</feature>
<dbReference type="PANTHER" id="PTHR33121">
    <property type="entry name" value="CYCLIC DI-GMP PHOSPHODIESTERASE PDEF"/>
    <property type="match status" value="1"/>
</dbReference>
<dbReference type="CDD" id="cd01948">
    <property type="entry name" value="EAL"/>
    <property type="match status" value="1"/>
</dbReference>
<feature type="transmembrane region" description="Helical" evidence="8">
    <location>
        <begin position="106"/>
        <end position="123"/>
    </location>
</feature>
<dbReference type="PANTHER" id="PTHR33121:SF70">
    <property type="entry name" value="SIGNALING PROTEIN YKOW"/>
    <property type="match status" value="1"/>
</dbReference>
<keyword evidence="2" id="KW-0813">Transport</keyword>
<sequence>MPPNAVLKLHLYELADRLASRPFFLSVQRGLALTLPLIMIGAMALLVKDFPLLALHDALDAAFGPHWRLFCDDLVAGTFGIASLAVLCAFSGVMTSLDNQRNADRMVSPTMATVIVLASYFVVCAPSETVSWQHFFSLDQGMLPALLVGVSATSLYLRLCRIRRLQLPFGAVGHDPVMRDVLTAMPAGVLTILAFALIRLGFTAAVAADLHAALHQLLAIPFRGSGDSLGFGLAYAGLSQVFWFFGLHGPNMLFSIEEHILVPAGAANAVACALGYAPPHICTKAFFDAFARMGGSGSTLCLILAVLLGSRDNGNRKLCLFALLPALCNVNEPLLLGIPLVLNPVYALPFVLTPLVQTVTAYLATACDFVPRTIAAPGWTSPALLSGALATGSLAGPAMQLVNLALGAAVYFPFVKLSDQLRSQQGKRVLDALLRTVTSGSPGPYGRRCLDRPGEEGRIAKILANDLERALSRDDQLYLVYQPQINAIHDQVHGVEALLRWNHPVFGFIPPPLVIALAEDTAQIARLGHFILVEACTQRAAWKEQVGNDLVMSVNVTPRQILDPHFDRRVEAILTEAGLASKLLEVEITEATLLEPDAATLASLGQLRRIGVRVAIDDFGMGHTSLRYLREFPVDTVKIDRSLTQGGRRGVNDHIVRTIVALSQTMGFMTVVEGVEEAGQLARFLSLGCATFQGYLFSRPVSGEDCLRFIRNNARP</sequence>
<evidence type="ECO:0000259" key="10">
    <source>
        <dbReference type="PROSITE" id="PS51105"/>
    </source>
</evidence>
<dbReference type="OrthoDB" id="7673416at2"/>
<evidence type="ECO:0000256" key="7">
    <source>
        <dbReference type="ARBA" id="ARBA00023136"/>
    </source>
</evidence>
<keyword evidence="6 8" id="KW-1133">Transmembrane helix</keyword>
<keyword evidence="3" id="KW-1003">Cell membrane</keyword>
<evidence type="ECO:0000256" key="8">
    <source>
        <dbReference type="SAM" id="Phobius"/>
    </source>
</evidence>
<dbReference type="EMBL" id="WVUD01000001">
    <property type="protein sequence ID" value="MYL81752.1"/>
    <property type="molecule type" value="Genomic_DNA"/>
</dbReference>
<dbReference type="InterPro" id="IPR035919">
    <property type="entry name" value="EAL_sf"/>
</dbReference>
<protein>
    <submittedName>
        <fullName evidence="11">EAL domain-containing protein</fullName>
    </submittedName>
</protein>
<evidence type="ECO:0000313" key="11">
    <source>
        <dbReference type="EMBL" id="MYL81752.1"/>
    </source>
</evidence>
<feature type="transmembrane region" description="Helical" evidence="8">
    <location>
        <begin position="289"/>
        <end position="308"/>
    </location>
</feature>
<dbReference type="PROSITE" id="PS50883">
    <property type="entry name" value="EAL"/>
    <property type="match status" value="1"/>
</dbReference>
<dbReference type="SUPFAM" id="SSF141868">
    <property type="entry name" value="EAL domain-like"/>
    <property type="match status" value="1"/>
</dbReference>
<keyword evidence="4" id="KW-0762">Sugar transport</keyword>
<feature type="transmembrane region" description="Helical" evidence="8">
    <location>
        <begin position="320"/>
        <end position="342"/>
    </location>
</feature>
<dbReference type="GO" id="GO:0005886">
    <property type="term" value="C:plasma membrane"/>
    <property type="evidence" value="ECO:0007669"/>
    <property type="project" value="UniProtKB-SubCell"/>
</dbReference>
<dbReference type="GO" id="GO:0009401">
    <property type="term" value="P:phosphoenolpyruvate-dependent sugar phosphotransferase system"/>
    <property type="evidence" value="ECO:0007669"/>
    <property type="project" value="InterPro"/>
</dbReference>
<keyword evidence="5 8" id="KW-0812">Transmembrane</keyword>
<comment type="caution">
    <text evidence="11">The sequence shown here is derived from an EMBL/GenBank/DDBJ whole genome shotgun (WGS) entry which is preliminary data.</text>
</comment>
<evidence type="ECO:0000313" key="12">
    <source>
        <dbReference type="Proteomes" id="UP000482487"/>
    </source>
</evidence>
<evidence type="ECO:0000256" key="2">
    <source>
        <dbReference type="ARBA" id="ARBA00022448"/>
    </source>
</evidence>
<keyword evidence="12" id="KW-1185">Reference proteome</keyword>
<feature type="domain" description="EAL" evidence="9">
    <location>
        <begin position="460"/>
        <end position="714"/>
    </location>
</feature>
<feature type="transmembrane region" description="Helical" evidence="8">
    <location>
        <begin position="228"/>
        <end position="247"/>
    </location>
</feature>
<accession>A0A7C9MMG0</accession>
<feature type="transmembrane region" description="Helical" evidence="8">
    <location>
        <begin position="31"/>
        <end position="54"/>
    </location>
</feature>
<dbReference type="SMART" id="SM00052">
    <property type="entry name" value="EAL"/>
    <property type="match status" value="1"/>
</dbReference>
<feature type="transmembrane region" description="Helical" evidence="8">
    <location>
        <begin position="259"/>
        <end position="277"/>
    </location>
</feature>
<dbReference type="InterPro" id="IPR004501">
    <property type="entry name" value="PTS_EIIC_3"/>
</dbReference>
<dbReference type="GO" id="GO:0071111">
    <property type="term" value="F:cyclic-guanylate-specific phosphodiesterase activity"/>
    <property type="evidence" value="ECO:0007669"/>
    <property type="project" value="InterPro"/>
</dbReference>
<name>A0A7C9MMG0_9BACT</name>
<dbReference type="Gene3D" id="3.20.20.450">
    <property type="entry name" value="EAL domain"/>
    <property type="match status" value="1"/>
</dbReference>
<feature type="domain" description="PTS EIIC type-3" evidence="10">
    <location>
        <begin position="7"/>
        <end position="414"/>
    </location>
</feature>
<dbReference type="RefSeq" id="WP_160957966.1">
    <property type="nucleotide sequence ID" value="NZ_WVUD01000001.1"/>
</dbReference>
<feature type="transmembrane region" description="Helical" evidence="8">
    <location>
        <begin position="181"/>
        <end position="208"/>
    </location>
</feature>
<dbReference type="NCBIfam" id="TIGR00410">
    <property type="entry name" value="lacE"/>
    <property type="match status" value="1"/>
</dbReference>
<dbReference type="Proteomes" id="UP000482487">
    <property type="component" value="Unassembled WGS sequence"/>
</dbReference>
<dbReference type="InterPro" id="IPR003352">
    <property type="entry name" value="PTS_EIIC"/>
</dbReference>
<dbReference type="Pfam" id="PF00563">
    <property type="entry name" value="EAL"/>
    <property type="match status" value="1"/>
</dbReference>
<evidence type="ECO:0000256" key="6">
    <source>
        <dbReference type="ARBA" id="ARBA00022989"/>
    </source>
</evidence>
<evidence type="ECO:0000256" key="1">
    <source>
        <dbReference type="ARBA" id="ARBA00004651"/>
    </source>
</evidence>
<proteinExistence type="predicted"/>
<comment type="subcellular location">
    <subcellularLocation>
        <location evidence="1">Cell membrane</location>
        <topology evidence="1">Multi-pass membrane protein</topology>
    </subcellularLocation>
</comment>
<feature type="transmembrane region" description="Helical" evidence="8">
    <location>
        <begin position="74"/>
        <end position="94"/>
    </location>
</feature>
<evidence type="ECO:0000256" key="5">
    <source>
        <dbReference type="ARBA" id="ARBA00022692"/>
    </source>
</evidence>
<gene>
    <name evidence="11" type="ORF">GTA51_01175</name>
</gene>
<dbReference type="PROSITE" id="PS51105">
    <property type="entry name" value="PTS_EIIC_TYPE_3"/>
    <property type="match status" value="1"/>
</dbReference>
<dbReference type="GO" id="GO:0008982">
    <property type="term" value="F:protein-N(PI)-phosphohistidine-sugar phosphotransferase activity"/>
    <property type="evidence" value="ECO:0007669"/>
    <property type="project" value="InterPro"/>
</dbReference>
<evidence type="ECO:0000259" key="9">
    <source>
        <dbReference type="PROSITE" id="PS50883"/>
    </source>
</evidence>
<organism evidence="11 12">
    <name type="scientific">Solidesulfovibrio aerotolerans</name>
    <dbReference type="NCBI Taxonomy" id="295255"/>
    <lineage>
        <taxon>Bacteria</taxon>
        <taxon>Pseudomonadati</taxon>
        <taxon>Thermodesulfobacteriota</taxon>
        <taxon>Desulfovibrionia</taxon>
        <taxon>Desulfovibrionales</taxon>
        <taxon>Desulfovibrionaceae</taxon>
        <taxon>Solidesulfovibrio</taxon>
    </lineage>
</organism>
<dbReference type="InterPro" id="IPR001633">
    <property type="entry name" value="EAL_dom"/>
</dbReference>
<reference evidence="11 12" key="1">
    <citation type="submission" date="2020-01" db="EMBL/GenBank/DDBJ databases">
        <title>Genome sequence of Desulfovibrio aerotolerans DSM 16695(T).</title>
        <authorList>
            <person name="Karnachuk O."/>
            <person name="Avakyan M."/>
            <person name="Mardanov A."/>
            <person name="Kadnikov V."/>
            <person name="Ravin N."/>
        </authorList>
    </citation>
    <scope>NUCLEOTIDE SEQUENCE [LARGE SCALE GENOMIC DNA]</scope>
    <source>
        <strain evidence="11 12">DSM 16695</strain>
    </source>
</reference>
<evidence type="ECO:0000256" key="3">
    <source>
        <dbReference type="ARBA" id="ARBA00022475"/>
    </source>
</evidence>
<evidence type="ECO:0000256" key="4">
    <source>
        <dbReference type="ARBA" id="ARBA00022597"/>
    </source>
</evidence>
<keyword evidence="7 8" id="KW-0472">Membrane</keyword>